<dbReference type="Pfam" id="PF01627">
    <property type="entry name" value="Hpt"/>
    <property type="match status" value="1"/>
</dbReference>
<comment type="subcellular location">
    <subcellularLocation>
        <location evidence="2">Cell membrane</location>
        <topology evidence="2">Multi-pass membrane protein</topology>
    </subcellularLocation>
</comment>
<keyword evidence="5 15" id="KW-0597">Phosphoprotein</keyword>
<dbReference type="PROSITE" id="PS50109">
    <property type="entry name" value="HIS_KIN"/>
    <property type="match status" value="1"/>
</dbReference>
<dbReference type="InterPro" id="IPR036097">
    <property type="entry name" value="HisK_dim/P_sf"/>
</dbReference>
<evidence type="ECO:0000256" key="9">
    <source>
        <dbReference type="ARBA" id="ARBA00022777"/>
    </source>
</evidence>
<keyword evidence="7" id="KW-0812">Transmembrane</keyword>
<feature type="domain" description="Histidine kinase" evidence="16">
    <location>
        <begin position="679"/>
        <end position="900"/>
    </location>
</feature>
<dbReference type="InterPro" id="IPR008207">
    <property type="entry name" value="Sig_transdc_His_kin_Hpt_dom"/>
</dbReference>
<organism evidence="20 21">
    <name type="scientific">Sphingobacterium litopenaei</name>
    <dbReference type="NCBI Taxonomy" id="2763500"/>
    <lineage>
        <taxon>Bacteria</taxon>
        <taxon>Pseudomonadati</taxon>
        <taxon>Bacteroidota</taxon>
        <taxon>Sphingobacteriia</taxon>
        <taxon>Sphingobacteriales</taxon>
        <taxon>Sphingobacteriaceae</taxon>
        <taxon>Sphingobacterium</taxon>
    </lineage>
</organism>
<keyword evidence="13" id="KW-0472">Membrane</keyword>
<evidence type="ECO:0000259" key="19">
    <source>
        <dbReference type="PROSITE" id="PS50894"/>
    </source>
</evidence>
<evidence type="ECO:0000256" key="14">
    <source>
        <dbReference type="PROSITE-ProRule" id="PRU00110"/>
    </source>
</evidence>
<dbReference type="Pfam" id="PF02518">
    <property type="entry name" value="HATPase_c"/>
    <property type="match status" value="1"/>
</dbReference>
<keyword evidence="21" id="KW-1185">Reference proteome</keyword>
<feature type="domain" description="Response regulatory" evidence="17">
    <location>
        <begin position="1068"/>
        <end position="1186"/>
    </location>
</feature>
<dbReference type="InterPro" id="IPR003018">
    <property type="entry name" value="GAF"/>
</dbReference>
<protein>
    <recommendedName>
        <fullName evidence="3">histidine kinase</fullName>
        <ecNumber evidence="3">2.7.13.3</ecNumber>
    </recommendedName>
</protein>
<keyword evidence="12" id="KW-0902">Two-component regulatory system</keyword>
<feature type="modified residue" description="4-aspartylphosphate" evidence="15">
    <location>
        <position position="967"/>
    </location>
</feature>
<dbReference type="EMBL" id="JACOIJ010000042">
    <property type="protein sequence ID" value="MBD1430874.1"/>
    <property type="molecule type" value="Genomic_DNA"/>
</dbReference>
<dbReference type="SMART" id="SM00448">
    <property type="entry name" value="REC"/>
    <property type="match status" value="2"/>
</dbReference>
<sequence length="1319" mass="150940">MNTYPIPLNEDDRLTHLKRFNLLNLSKDSDFDVISKSAANFTHCPIALVSIMERDVQRIQSCIGMEVDSVDRKQTICQYTLMSTDALVIEDTLLDERTADNPIVNQAKIRFYAGVPIIDEDGFALGTLCVIDFVPKKIDQSQIDFLYALAKNVSQLYTYKKLKVESGYYTDIIKVTQNLIGVIDSDLNIKEVNQSFKQILNQDNKEIISKPFLDLFTADTNDELKAAFKDTLAGKEVSLTTYTLSNSNRLITIQWHIKYEEKYNEFFAIGRDISHENQERLKLLNSERRFRNYFENSLGLMSMHDLDGNILRVNEKGRELLGYKESEVEGLKLIDLIPLENKRLYDQYMTELIEHGQMRGMMTLLKKSGEKVFFLYHNVLEKDLDGNPYVSSIALDISDRRKLELNLLHTQQILEQTNAVAQVGGWEVSMNDGRVYLSPQAKQIMEMQEVENLDLETAFGNFHTSSSILLQEAFYTAVNQGIPYDLEIEMQPISQNRQWVRVKGIPEFSEGVCKRIFGIIQNIHSSKTMHLEVERKESMLRTFIEYVPAAVAMFDQNLNYLYVSNQWLDEFNFVKEHVEHRNISDLSTDIPDYRIEIYKNALKGISYKNTHEVMYIGKDKEEKHFNWEVRPWYISAQKIGGIIIFVQNISEEVKKNEELLIAQKSAEAANKAKSEFLANMSHEIRTPLNGVIGFSDLLLQTPLNELQQQYLKYINESGNSLLSIINDILDFSKIESGKLELYIGKYNLYDLCSQVVDVILFQAQSKGLELLLNVPEELDLNIWVDDSRLKQVLINLMGNAVKFTEEGEVELKVQQISQMGSTTKLRFSVRDTGIGIAKEKQDKIFQAFTQEDSSISKRYGGTGLGLTISNNLLKYMHSNLQLLSEPENGTTFFFDLEVEYEKTITNPNNKIEIPIKRALIVDDNTNNRIIMDHMLKYKNIDTTLAKNGVEALQLLAQGEEFNLILVDYHMPVLSGVETIAKMKEIMASKNMEIPLIILHTSYEKQELLSHLSDDNEIVSLMKPIKTDKLYLAINQSIHKHQQDKEDKDLIKNSIATENLLDKNESIAAILVADDNAVNMQLNLRMLAGLLPKSEIISVNDGEKAYQACTEKQFDIILMDVQMPIMDGIEATKKIRQLDNYKNTPIIAITAGNTLSEKQNCIQAGMTQFLAKPIRIADLKSVIMEVLANIPGDTTAKHANLDFDFDRSILESNYSDDDEFKRYFLDLVIQELNNTIIILKQAIEYKDISSLKSILHKLKGTASHVGLIKLNQVTKDLEDKVINHEPFRWNEILNIVKDIENGLMYIKELKDDDTQSTANN</sequence>
<feature type="domain" description="PAS" evidence="18">
    <location>
        <begin position="165"/>
        <end position="235"/>
    </location>
</feature>
<dbReference type="Pfam" id="PF00989">
    <property type="entry name" value="PAS"/>
    <property type="match status" value="2"/>
</dbReference>
<accession>A0ABR7YHT3</accession>
<dbReference type="NCBIfam" id="TIGR00229">
    <property type="entry name" value="sensory_box"/>
    <property type="match status" value="3"/>
</dbReference>
<keyword evidence="8" id="KW-0547">Nucleotide-binding</keyword>
<dbReference type="Gene3D" id="3.30.565.10">
    <property type="entry name" value="Histidine kinase-like ATPase, C-terminal domain"/>
    <property type="match status" value="1"/>
</dbReference>
<dbReference type="Gene3D" id="1.20.120.160">
    <property type="entry name" value="HPT domain"/>
    <property type="match status" value="1"/>
</dbReference>
<evidence type="ECO:0000259" key="16">
    <source>
        <dbReference type="PROSITE" id="PS50109"/>
    </source>
</evidence>
<dbReference type="InterPro" id="IPR029016">
    <property type="entry name" value="GAF-like_dom_sf"/>
</dbReference>
<evidence type="ECO:0000256" key="12">
    <source>
        <dbReference type="ARBA" id="ARBA00023012"/>
    </source>
</evidence>
<dbReference type="InterPro" id="IPR003661">
    <property type="entry name" value="HisK_dim/P_dom"/>
</dbReference>
<dbReference type="SUPFAM" id="SSF47226">
    <property type="entry name" value="Histidine-containing phosphotransfer domain, HPT domain"/>
    <property type="match status" value="1"/>
</dbReference>
<dbReference type="SUPFAM" id="SSF55874">
    <property type="entry name" value="ATPase domain of HSP90 chaperone/DNA topoisomerase II/histidine kinase"/>
    <property type="match status" value="1"/>
</dbReference>
<dbReference type="SUPFAM" id="SSF52172">
    <property type="entry name" value="CheY-like"/>
    <property type="match status" value="2"/>
</dbReference>
<dbReference type="CDD" id="cd16922">
    <property type="entry name" value="HATPase_EvgS-ArcB-TorS-like"/>
    <property type="match status" value="1"/>
</dbReference>
<dbReference type="SUPFAM" id="SSF55781">
    <property type="entry name" value="GAF domain-like"/>
    <property type="match status" value="1"/>
</dbReference>
<dbReference type="CDD" id="cd00130">
    <property type="entry name" value="PAS"/>
    <property type="match status" value="2"/>
</dbReference>
<dbReference type="InterPro" id="IPR011006">
    <property type="entry name" value="CheY-like_superfamily"/>
</dbReference>
<dbReference type="InterPro" id="IPR004358">
    <property type="entry name" value="Sig_transdc_His_kin-like_C"/>
</dbReference>
<keyword evidence="9" id="KW-0418">Kinase</keyword>
<keyword evidence="11" id="KW-1133">Transmembrane helix</keyword>
<reference evidence="20 21" key="1">
    <citation type="submission" date="2020-08" db="EMBL/GenBank/DDBJ databases">
        <title>Sphingobacterium sp. DN04309 isolated from aquaculture water.</title>
        <authorList>
            <person name="Zhang M."/>
        </authorList>
    </citation>
    <scope>NUCLEOTIDE SEQUENCE [LARGE SCALE GENOMIC DNA]</scope>
    <source>
        <strain evidence="20 21">DN04309</strain>
    </source>
</reference>
<dbReference type="PRINTS" id="PR00344">
    <property type="entry name" value="BCTRLSENSOR"/>
</dbReference>
<dbReference type="InterPro" id="IPR003594">
    <property type="entry name" value="HATPase_dom"/>
</dbReference>
<evidence type="ECO:0000256" key="10">
    <source>
        <dbReference type="ARBA" id="ARBA00022840"/>
    </source>
</evidence>
<gene>
    <name evidence="20" type="ORF">H8B04_15140</name>
</gene>
<dbReference type="InterPro" id="IPR000014">
    <property type="entry name" value="PAS"/>
</dbReference>
<dbReference type="PANTHER" id="PTHR45339">
    <property type="entry name" value="HYBRID SIGNAL TRANSDUCTION HISTIDINE KINASE J"/>
    <property type="match status" value="1"/>
</dbReference>
<dbReference type="Gene3D" id="3.30.450.40">
    <property type="match status" value="1"/>
</dbReference>
<name>A0ABR7YHT3_9SPHI</name>
<dbReference type="Pfam" id="PF01590">
    <property type="entry name" value="GAF"/>
    <property type="match status" value="1"/>
</dbReference>
<dbReference type="SMART" id="SM00387">
    <property type="entry name" value="HATPase_c"/>
    <property type="match status" value="1"/>
</dbReference>
<evidence type="ECO:0000256" key="8">
    <source>
        <dbReference type="ARBA" id="ARBA00022741"/>
    </source>
</evidence>
<dbReference type="RefSeq" id="WP_190302875.1">
    <property type="nucleotide sequence ID" value="NZ_JACOIJ010000042.1"/>
</dbReference>
<feature type="domain" description="HPt" evidence="19">
    <location>
        <begin position="1216"/>
        <end position="1309"/>
    </location>
</feature>
<dbReference type="CDD" id="cd17546">
    <property type="entry name" value="REC_hyHK_CKI1_RcsC-like"/>
    <property type="match status" value="1"/>
</dbReference>
<dbReference type="PROSITE" id="PS50110">
    <property type="entry name" value="RESPONSE_REGULATORY"/>
    <property type="match status" value="2"/>
</dbReference>
<dbReference type="Pfam" id="PF00512">
    <property type="entry name" value="HisKA"/>
    <property type="match status" value="1"/>
</dbReference>
<dbReference type="InterPro" id="IPR036890">
    <property type="entry name" value="HATPase_C_sf"/>
</dbReference>
<feature type="modified residue" description="Phosphohistidine" evidence="14">
    <location>
        <position position="1255"/>
    </location>
</feature>
<feature type="domain" description="Response regulatory" evidence="17">
    <location>
        <begin position="917"/>
        <end position="1037"/>
    </location>
</feature>
<evidence type="ECO:0000256" key="3">
    <source>
        <dbReference type="ARBA" id="ARBA00012438"/>
    </source>
</evidence>
<dbReference type="EC" id="2.7.13.3" evidence="3"/>
<proteinExistence type="predicted"/>
<comment type="caution">
    <text evidence="20">The sequence shown here is derived from an EMBL/GenBank/DDBJ whole genome shotgun (WGS) entry which is preliminary data.</text>
</comment>
<dbReference type="InterPro" id="IPR035965">
    <property type="entry name" value="PAS-like_dom_sf"/>
</dbReference>
<dbReference type="SMART" id="SM00091">
    <property type="entry name" value="PAS"/>
    <property type="match status" value="3"/>
</dbReference>
<dbReference type="Gene3D" id="3.30.450.20">
    <property type="entry name" value="PAS domain"/>
    <property type="match status" value="4"/>
</dbReference>
<evidence type="ECO:0000259" key="17">
    <source>
        <dbReference type="PROSITE" id="PS50110"/>
    </source>
</evidence>
<dbReference type="CDD" id="cd00156">
    <property type="entry name" value="REC"/>
    <property type="match status" value="1"/>
</dbReference>
<comment type="catalytic activity">
    <reaction evidence="1">
        <text>ATP + protein L-histidine = ADP + protein N-phospho-L-histidine.</text>
        <dbReference type="EC" id="2.7.13.3"/>
    </reaction>
</comment>
<dbReference type="SUPFAM" id="SSF47384">
    <property type="entry name" value="Homodimeric domain of signal transducing histidine kinase"/>
    <property type="match status" value="1"/>
</dbReference>
<dbReference type="SUPFAM" id="SSF55785">
    <property type="entry name" value="PYP-like sensor domain (PAS domain)"/>
    <property type="match status" value="4"/>
</dbReference>
<keyword evidence="10" id="KW-0067">ATP-binding</keyword>
<keyword evidence="6" id="KW-0808">Transferase</keyword>
<feature type="modified residue" description="4-aspartylphosphate" evidence="15">
    <location>
        <position position="1119"/>
    </location>
</feature>
<evidence type="ECO:0000256" key="1">
    <source>
        <dbReference type="ARBA" id="ARBA00000085"/>
    </source>
</evidence>
<evidence type="ECO:0000256" key="7">
    <source>
        <dbReference type="ARBA" id="ARBA00022692"/>
    </source>
</evidence>
<evidence type="ECO:0000313" key="21">
    <source>
        <dbReference type="Proteomes" id="UP000651271"/>
    </source>
</evidence>
<evidence type="ECO:0000256" key="11">
    <source>
        <dbReference type="ARBA" id="ARBA00022989"/>
    </source>
</evidence>
<evidence type="ECO:0000259" key="18">
    <source>
        <dbReference type="PROSITE" id="PS50112"/>
    </source>
</evidence>
<dbReference type="CDD" id="cd00082">
    <property type="entry name" value="HisKA"/>
    <property type="match status" value="1"/>
</dbReference>
<dbReference type="SMART" id="SM00065">
    <property type="entry name" value="GAF"/>
    <property type="match status" value="1"/>
</dbReference>
<evidence type="ECO:0000256" key="4">
    <source>
        <dbReference type="ARBA" id="ARBA00022475"/>
    </source>
</evidence>
<feature type="domain" description="PAS" evidence="18">
    <location>
        <begin position="286"/>
        <end position="356"/>
    </location>
</feature>
<evidence type="ECO:0000256" key="5">
    <source>
        <dbReference type="ARBA" id="ARBA00022553"/>
    </source>
</evidence>
<evidence type="ECO:0000256" key="15">
    <source>
        <dbReference type="PROSITE-ProRule" id="PRU00169"/>
    </source>
</evidence>
<dbReference type="Proteomes" id="UP000651271">
    <property type="component" value="Unassembled WGS sequence"/>
</dbReference>
<dbReference type="Gene3D" id="1.10.287.130">
    <property type="match status" value="1"/>
</dbReference>
<dbReference type="InterPro" id="IPR036641">
    <property type="entry name" value="HPT_dom_sf"/>
</dbReference>
<dbReference type="Gene3D" id="3.40.50.2300">
    <property type="match status" value="2"/>
</dbReference>
<dbReference type="InterPro" id="IPR013767">
    <property type="entry name" value="PAS_fold"/>
</dbReference>
<dbReference type="PANTHER" id="PTHR45339:SF1">
    <property type="entry name" value="HYBRID SIGNAL TRANSDUCTION HISTIDINE KINASE J"/>
    <property type="match status" value="1"/>
</dbReference>
<evidence type="ECO:0000256" key="13">
    <source>
        <dbReference type="ARBA" id="ARBA00023136"/>
    </source>
</evidence>
<dbReference type="InterPro" id="IPR005467">
    <property type="entry name" value="His_kinase_dom"/>
</dbReference>
<evidence type="ECO:0000256" key="6">
    <source>
        <dbReference type="ARBA" id="ARBA00022679"/>
    </source>
</evidence>
<dbReference type="PROSITE" id="PS50894">
    <property type="entry name" value="HPT"/>
    <property type="match status" value="1"/>
</dbReference>
<dbReference type="Pfam" id="PF00072">
    <property type="entry name" value="Response_reg"/>
    <property type="match status" value="2"/>
</dbReference>
<evidence type="ECO:0000313" key="20">
    <source>
        <dbReference type="EMBL" id="MBD1430874.1"/>
    </source>
</evidence>
<keyword evidence="4" id="KW-1003">Cell membrane</keyword>
<dbReference type="PROSITE" id="PS50112">
    <property type="entry name" value="PAS"/>
    <property type="match status" value="2"/>
</dbReference>
<dbReference type="Pfam" id="PF13426">
    <property type="entry name" value="PAS_9"/>
    <property type="match status" value="1"/>
</dbReference>
<evidence type="ECO:0000256" key="2">
    <source>
        <dbReference type="ARBA" id="ARBA00004651"/>
    </source>
</evidence>
<dbReference type="InterPro" id="IPR001789">
    <property type="entry name" value="Sig_transdc_resp-reg_receiver"/>
</dbReference>
<dbReference type="SMART" id="SM00388">
    <property type="entry name" value="HisKA"/>
    <property type="match status" value="1"/>
</dbReference>